<proteinExistence type="predicted"/>
<evidence type="ECO:0000256" key="7">
    <source>
        <dbReference type="ARBA" id="ARBA00023136"/>
    </source>
</evidence>
<evidence type="ECO:0000256" key="2">
    <source>
        <dbReference type="ARBA" id="ARBA00022475"/>
    </source>
</evidence>
<feature type="transmembrane region" description="Helical" evidence="8">
    <location>
        <begin position="123"/>
        <end position="141"/>
    </location>
</feature>
<feature type="transmembrane region" description="Helical" evidence="8">
    <location>
        <begin position="356"/>
        <end position="376"/>
    </location>
</feature>
<organism evidence="9 10">
    <name type="scientific">Gryllotalpicola koreensis</name>
    <dbReference type="NCBI Taxonomy" id="993086"/>
    <lineage>
        <taxon>Bacteria</taxon>
        <taxon>Bacillati</taxon>
        <taxon>Actinomycetota</taxon>
        <taxon>Actinomycetes</taxon>
        <taxon>Micrococcales</taxon>
        <taxon>Microbacteriaceae</taxon>
        <taxon>Gryllotalpicola</taxon>
    </lineage>
</organism>
<sequence length="536" mass="57841">MASIGRATALLASGTLVSRVLGFGRQWLLLQAIGGTGLIADAFATANQAPNTIYAIISQGVLNAVLIPQLVRAAKHRDGGQAYVNKLVTLGMVVFAFLTTAATLLSPQLMSLLGVHNPRVFDIAVAFALWSMPQVFFYGLYSLLGEVLNARNSFGPFTWAPVLNNIISIASLALFLVLYGPLPVRTVGDWPTLKIFILAGGSTIGIVAQAVVLFAFWRRVGLRFRFDFRWRGMELRTVGKAAGWTFAMLLCSQLAGIYQTRIANSASGPHQAGPQGITTTWLIFMLPYSIIAVSVVTAYFTRMSEHARDQDFGAFRRDYSAAVRQIVLLISISAAVLIVTAFSFSRVFTLDYVPYGFVLIGFLIGLVPSVVGFVSLRALYSLGDTRSPFVYTLIQSLLVVIGLTVCLSLPVDIRAVGIAVTVSIAGTVQTVLSMVFLRRRLHGLELRAVGQSIAQGFVAAAVATVLGYLTLFGVDHLGGHAGFATASKLTAIVAMIIVGVVMLAAYVLVLRAFRTPELMDAWGRLRRRVGRSQRAE</sequence>
<keyword evidence="3 8" id="KW-0812">Transmembrane</keyword>
<reference evidence="10" key="1">
    <citation type="journal article" date="2019" name="Int. J. Syst. Evol. Microbiol.">
        <title>The Global Catalogue of Microorganisms (GCM) 10K type strain sequencing project: providing services to taxonomists for standard genome sequencing and annotation.</title>
        <authorList>
            <consortium name="The Broad Institute Genomics Platform"/>
            <consortium name="The Broad Institute Genome Sequencing Center for Infectious Disease"/>
            <person name="Wu L."/>
            <person name="Ma J."/>
        </authorList>
    </citation>
    <scope>NUCLEOTIDE SEQUENCE [LARGE SCALE GENOMIC DNA]</scope>
    <source>
        <strain evidence="10">JCM 17591</strain>
    </source>
</reference>
<feature type="transmembrane region" description="Helical" evidence="8">
    <location>
        <begin position="321"/>
        <end position="344"/>
    </location>
</feature>
<feature type="transmembrane region" description="Helical" evidence="8">
    <location>
        <begin position="194"/>
        <end position="217"/>
    </location>
</feature>
<gene>
    <name evidence="9" type="ORF">GCM10022287_05610</name>
</gene>
<dbReference type="Proteomes" id="UP001501079">
    <property type="component" value="Unassembled WGS sequence"/>
</dbReference>
<feature type="transmembrane region" description="Helical" evidence="8">
    <location>
        <begin position="53"/>
        <end position="71"/>
    </location>
</feature>
<evidence type="ECO:0000256" key="6">
    <source>
        <dbReference type="ARBA" id="ARBA00022989"/>
    </source>
</evidence>
<dbReference type="PRINTS" id="PR01806">
    <property type="entry name" value="VIRFACTRMVIN"/>
</dbReference>
<feature type="transmembrane region" description="Helical" evidence="8">
    <location>
        <begin position="238"/>
        <end position="258"/>
    </location>
</feature>
<dbReference type="RefSeq" id="WP_344751752.1">
    <property type="nucleotide sequence ID" value="NZ_BAABBW010000001.1"/>
</dbReference>
<accession>A0ABP7ZSI0</accession>
<keyword evidence="5" id="KW-0573">Peptidoglycan synthesis</keyword>
<evidence type="ECO:0000256" key="4">
    <source>
        <dbReference type="ARBA" id="ARBA00022960"/>
    </source>
</evidence>
<evidence type="ECO:0000313" key="10">
    <source>
        <dbReference type="Proteomes" id="UP001501079"/>
    </source>
</evidence>
<keyword evidence="6 8" id="KW-1133">Transmembrane helix</keyword>
<evidence type="ECO:0000313" key="9">
    <source>
        <dbReference type="EMBL" id="GAA4169281.1"/>
    </source>
</evidence>
<evidence type="ECO:0000256" key="3">
    <source>
        <dbReference type="ARBA" id="ARBA00022692"/>
    </source>
</evidence>
<feature type="transmembrane region" description="Helical" evidence="8">
    <location>
        <begin position="449"/>
        <end position="469"/>
    </location>
</feature>
<feature type="transmembrane region" description="Helical" evidence="8">
    <location>
        <begin position="416"/>
        <end position="437"/>
    </location>
</feature>
<name>A0ABP7ZSI0_9MICO</name>
<protein>
    <submittedName>
        <fullName evidence="9">Lipid II flippase MurJ</fullName>
    </submittedName>
</protein>
<feature type="transmembrane region" description="Helical" evidence="8">
    <location>
        <begin position="388"/>
        <end position="410"/>
    </location>
</feature>
<feature type="transmembrane region" description="Helical" evidence="8">
    <location>
        <begin position="162"/>
        <end position="182"/>
    </location>
</feature>
<comment type="caution">
    <text evidence="9">The sequence shown here is derived from an EMBL/GenBank/DDBJ whole genome shotgun (WGS) entry which is preliminary data.</text>
</comment>
<dbReference type="InterPro" id="IPR051050">
    <property type="entry name" value="Lipid_II_flippase_MurJ/MviN"/>
</dbReference>
<evidence type="ECO:0000256" key="1">
    <source>
        <dbReference type="ARBA" id="ARBA00004651"/>
    </source>
</evidence>
<evidence type="ECO:0000256" key="8">
    <source>
        <dbReference type="SAM" id="Phobius"/>
    </source>
</evidence>
<comment type="subcellular location">
    <subcellularLocation>
        <location evidence="1">Cell membrane</location>
        <topology evidence="1">Multi-pass membrane protein</topology>
    </subcellularLocation>
</comment>
<dbReference type="PANTHER" id="PTHR47019:SF1">
    <property type="entry name" value="LIPID II FLIPPASE MURJ"/>
    <property type="match status" value="1"/>
</dbReference>
<evidence type="ECO:0000256" key="5">
    <source>
        <dbReference type="ARBA" id="ARBA00022984"/>
    </source>
</evidence>
<dbReference type="EMBL" id="BAABBW010000001">
    <property type="protein sequence ID" value="GAA4169281.1"/>
    <property type="molecule type" value="Genomic_DNA"/>
</dbReference>
<feature type="transmembrane region" description="Helical" evidence="8">
    <location>
        <begin position="278"/>
        <end position="300"/>
    </location>
</feature>
<dbReference type="NCBIfam" id="TIGR01695">
    <property type="entry name" value="murJ_mviN"/>
    <property type="match status" value="1"/>
</dbReference>
<dbReference type="Pfam" id="PF03023">
    <property type="entry name" value="MurJ"/>
    <property type="match status" value="1"/>
</dbReference>
<feature type="transmembrane region" description="Helical" evidence="8">
    <location>
        <begin position="489"/>
        <end position="509"/>
    </location>
</feature>
<keyword evidence="2" id="KW-1003">Cell membrane</keyword>
<keyword evidence="7 8" id="KW-0472">Membrane</keyword>
<keyword evidence="4" id="KW-0133">Cell shape</keyword>
<feature type="transmembrane region" description="Helical" evidence="8">
    <location>
        <begin position="83"/>
        <end position="103"/>
    </location>
</feature>
<dbReference type="InterPro" id="IPR004268">
    <property type="entry name" value="MurJ"/>
</dbReference>
<keyword evidence="10" id="KW-1185">Reference proteome</keyword>
<dbReference type="PANTHER" id="PTHR47019">
    <property type="entry name" value="LIPID II FLIPPASE MURJ"/>
    <property type="match status" value="1"/>
</dbReference>